<evidence type="ECO:0000256" key="1">
    <source>
        <dbReference type="ARBA" id="ARBA00010552"/>
    </source>
</evidence>
<keyword evidence="3" id="KW-1185">Reference proteome</keyword>
<accession>A0ABY0IHH6</accession>
<evidence type="ECO:0000313" key="2">
    <source>
        <dbReference type="EMBL" id="RZF22035.1"/>
    </source>
</evidence>
<dbReference type="Gene3D" id="3.30.1330.40">
    <property type="entry name" value="RutC-like"/>
    <property type="match status" value="1"/>
</dbReference>
<comment type="caution">
    <text evidence="2">The sequence shown here is derived from an EMBL/GenBank/DDBJ whole genome shotgun (WGS) entry which is preliminary data.</text>
</comment>
<comment type="similarity">
    <text evidence="1">Belongs to the RutC family.</text>
</comment>
<organism evidence="2 3">
    <name type="scientific">Halobacteriovorax vibrionivorans</name>
    <dbReference type="NCBI Taxonomy" id="2152716"/>
    <lineage>
        <taxon>Bacteria</taxon>
        <taxon>Pseudomonadati</taxon>
        <taxon>Bdellovibrionota</taxon>
        <taxon>Bacteriovoracia</taxon>
        <taxon>Bacteriovoracales</taxon>
        <taxon>Halobacteriovoraceae</taxon>
        <taxon>Halobacteriovorax</taxon>
    </lineage>
</organism>
<dbReference type="CDD" id="cd00448">
    <property type="entry name" value="YjgF_YER057c_UK114_family"/>
    <property type="match status" value="1"/>
</dbReference>
<dbReference type="InterPro" id="IPR006056">
    <property type="entry name" value="RidA"/>
</dbReference>
<dbReference type="Pfam" id="PF01042">
    <property type="entry name" value="Ribonuc_L-PSP"/>
    <property type="match status" value="1"/>
</dbReference>
<dbReference type="InterPro" id="IPR006175">
    <property type="entry name" value="YjgF/YER057c/UK114"/>
</dbReference>
<dbReference type="PANTHER" id="PTHR11803">
    <property type="entry name" value="2-IMINOBUTANOATE/2-IMINOPROPANOATE DEAMINASE RIDA"/>
    <property type="match status" value="1"/>
</dbReference>
<dbReference type="SUPFAM" id="SSF55298">
    <property type="entry name" value="YjgF-like"/>
    <property type="match status" value="1"/>
</dbReference>
<dbReference type="RefSeq" id="WP_115362017.1">
    <property type="nucleotide sequence ID" value="NZ_QDKL01000002.1"/>
</dbReference>
<evidence type="ECO:0000313" key="3">
    <source>
        <dbReference type="Proteomes" id="UP000443582"/>
    </source>
</evidence>
<dbReference type="NCBIfam" id="TIGR00004">
    <property type="entry name" value="Rid family detoxifying hydrolase"/>
    <property type="match status" value="1"/>
</dbReference>
<proteinExistence type="inferred from homology"/>
<gene>
    <name evidence="2" type="ORF">DAY19_10155</name>
</gene>
<dbReference type="Proteomes" id="UP000443582">
    <property type="component" value="Unassembled WGS sequence"/>
</dbReference>
<dbReference type="PANTHER" id="PTHR11803:SF39">
    <property type="entry name" value="2-IMINOBUTANOATE_2-IMINOPROPANOATE DEAMINASE"/>
    <property type="match status" value="1"/>
</dbReference>
<dbReference type="EMBL" id="QDKL01000002">
    <property type="protein sequence ID" value="RZF22035.1"/>
    <property type="molecule type" value="Genomic_DNA"/>
</dbReference>
<dbReference type="InterPro" id="IPR019897">
    <property type="entry name" value="RidA_CS"/>
</dbReference>
<protein>
    <submittedName>
        <fullName evidence="2">RidA family protein</fullName>
    </submittedName>
</protein>
<dbReference type="PROSITE" id="PS01094">
    <property type="entry name" value="UPF0076"/>
    <property type="match status" value="1"/>
</dbReference>
<reference evidence="3" key="1">
    <citation type="journal article" date="2019" name="Int. J. Syst. Evol. Microbiol.">
        <title>Halobacteriovorax valvorus sp. nov., a novel prokaryotic predator isolated from coastal seawater of China.</title>
        <authorList>
            <person name="Chen M.-X."/>
        </authorList>
    </citation>
    <scope>NUCLEOTIDE SEQUENCE [LARGE SCALE GENOMIC DNA]</scope>
    <source>
        <strain evidence="3">BL9</strain>
    </source>
</reference>
<name>A0ABY0IHH6_9BACT</name>
<sequence length="128" mass="13914">MSFKKNIISTDKAPSAVGTYSQGVEFNGVFYFSGQIGIDPADGVLKEGFVPQLDQIMKNIDGLLESQELTRENIIKTTIFVTDLANFGEVNAAYEKYFTAPYPARSCVQAAALPKDAVVEIEVIAAKN</sequence>
<dbReference type="InterPro" id="IPR035959">
    <property type="entry name" value="RutC-like_sf"/>
</dbReference>